<dbReference type="EMBL" id="FOVD01000010">
    <property type="protein sequence ID" value="SFN87860.1"/>
    <property type="molecule type" value="Genomic_DNA"/>
</dbReference>
<feature type="coiled-coil region" evidence="8">
    <location>
        <begin position="159"/>
        <end position="210"/>
    </location>
</feature>
<evidence type="ECO:0000256" key="7">
    <source>
        <dbReference type="ARBA" id="ARBA00023237"/>
    </source>
</evidence>
<evidence type="ECO:0000313" key="9">
    <source>
        <dbReference type="EMBL" id="SFN87860.1"/>
    </source>
</evidence>
<evidence type="ECO:0000256" key="8">
    <source>
        <dbReference type="SAM" id="Coils"/>
    </source>
</evidence>
<dbReference type="PANTHER" id="PTHR30026">
    <property type="entry name" value="OUTER MEMBRANE PROTEIN TOLC"/>
    <property type="match status" value="1"/>
</dbReference>
<evidence type="ECO:0000256" key="5">
    <source>
        <dbReference type="ARBA" id="ARBA00022692"/>
    </source>
</evidence>
<keyword evidence="5" id="KW-0812">Transmembrane</keyword>
<name>A0A1I5CLH1_CHROL</name>
<dbReference type="Pfam" id="PF02321">
    <property type="entry name" value="OEP"/>
    <property type="match status" value="2"/>
</dbReference>
<keyword evidence="10" id="KW-1185">Reference proteome</keyword>
<accession>A0A1I5CLH1</accession>
<evidence type="ECO:0000256" key="6">
    <source>
        <dbReference type="ARBA" id="ARBA00023136"/>
    </source>
</evidence>
<keyword evidence="3" id="KW-0813">Transport</keyword>
<dbReference type="GO" id="GO:0015288">
    <property type="term" value="F:porin activity"/>
    <property type="evidence" value="ECO:0007669"/>
    <property type="project" value="TreeGrafter"/>
</dbReference>
<keyword evidence="6" id="KW-0472">Membrane</keyword>
<gene>
    <name evidence="9" type="ORF">SAMN05421594_4524</name>
</gene>
<reference evidence="10" key="1">
    <citation type="submission" date="2016-10" db="EMBL/GenBank/DDBJ databases">
        <authorList>
            <person name="Varghese N."/>
            <person name="Submissions S."/>
        </authorList>
    </citation>
    <scope>NUCLEOTIDE SEQUENCE [LARGE SCALE GENOMIC DNA]</scope>
    <source>
        <strain evidence="10">DSM 25575</strain>
    </source>
</reference>
<dbReference type="InterPro" id="IPR003423">
    <property type="entry name" value="OMP_efflux"/>
</dbReference>
<dbReference type="GO" id="GO:1990281">
    <property type="term" value="C:efflux pump complex"/>
    <property type="evidence" value="ECO:0007669"/>
    <property type="project" value="TreeGrafter"/>
</dbReference>
<dbReference type="SUPFAM" id="SSF56954">
    <property type="entry name" value="Outer membrane efflux proteins (OEP)"/>
    <property type="match status" value="1"/>
</dbReference>
<evidence type="ECO:0000256" key="4">
    <source>
        <dbReference type="ARBA" id="ARBA00022452"/>
    </source>
</evidence>
<organism evidence="9 10">
    <name type="scientific">Chryseobacterium oleae</name>
    <dbReference type="NCBI Taxonomy" id="491207"/>
    <lineage>
        <taxon>Bacteria</taxon>
        <taxon>Pseudomonadati</taxon>
        <taxon>Bacteroidota</taxon>
        <taxon>Flavobacteriia</taxon>
        <taxon>Flavobacteriales</taxon>
        <taxon>Weeksellaceae</taxon>
        <taxon>Chryseobacterium group</taxon>
        <taxon>Chryseobacterium</taxon>
    </lineage>
</organism>
<dbReference type="PANTHER" id="PTHR30026:SF20">
    <property type="entry name" value="OUTER MEMBRANE PROTEIN TOLC"/>
    <property type="match status" value="1"/>
</dbReference>
<keyword evidence="4" id="KW-1134">Transmembrane beta strand</keyword>
<evidence type="ECO:0000313" key="10">
    <source>
        <dbReference type="Proteomes" id="UP000198769"/>
    </source>
</evidence>
<comment type="subcellular location">
    <subcellularLocation>
        <location evidence="1">Cell outer membrane</location>
    </subcellularLocation>
</comment>
<dbReference type="Proteomes" id="UP000198769">
    <property type="component" value="Unassembled WGS sequence"/>
</dbReference>
<dbReference type="AlphaFoldDB" id="A0A1I5CLH1"/>
<sequence length="458" mass="51034">MARLILKIINMKKVWIIVFGLSYLGLSAQKKWSLRECVDYAVEHNLQVIQNQYSKQIQDSNLKIAKNQYLPSVSGSMSNNVSFGQTSFGTGSLRNDRFSNSANLGADILLYNNGRLEKAIRKTQFDVEASQYDVETIKNDISLQIAQQYLTTLLNKEIVKISESAVENAQKQYDRAKITTQVGTTAQTILAEAEAALAREKQNRKTAEINVGRSLFAMAQLLQLPDYKDFDVEYVDVPDQLEQPLKSVDEVLTTAFENQPQVKAAQSRINSAVAQTEVSKTAFWPTLTGSVGIGSFYNNLLTTNTTGVDAAGNLVMERNLFGQYKDNFGQNASVSLNVPIFNKGITKLQVEQSKINESVAKITLEQQKQTVRQNVQKAQFDVDANYETFLSAVETEKSTKLALEFADKSYTAGRTTIYDVNVARNNYANAQGSVAQAKYNYLFSLKLLNFYAGIPLTL</sequence>
<evidence type="ECO:0000256" key="1">
    <source>
        <dbReference type="ARBA" id="ARBA00004442"/>
    </source>
</evidence>
<proteinExistence type="inferred from homology"/>
<protein>
    <submittedName>
        <fullName evidence="9">Outer membrane protein</fullName>
    </submittedName>
</protein>
<dbReference type="GO" id="GO:0009279">
    <property type="term" value="C:cell outer membrane"/>
    <property type="evidence" value="ECO:0007669"/>
    <property type="project" value="UniProtKB-SubCell"/>
</dbReference>
<keyword evidence="8" id="KW-0175">Coiled coil</keyword>
<dbReference type="Gene3D" id="1.20.1600.10">
    <property type="entry name" value="Outer membrane efflux proteins (OEP)"/>
    <property type="match status" value="1"/>
</dbReference>
<evidence type="ECO:0000256" key="2">
    <source>
        <dbReference type="ARBA" id="ARBA00007613"/>
    </source>
</evidence>
<evidence type="ECO:0000256" key="3">
    <source>
        <dbReference type="ARBA" id="ARBA00022448"/>
    </source>
</evidence>
<dbReference type="InterPro" id="IPR051906">
    <property type="entry name" value="TolC-like"/>
</dbReference>
<keyword evidence="7" id="KW-0998">Cell outer membrane</keyword>
<comment type="similarity">
    <text evidence="2">Belongs to the outer membrane factor (OMF) (TC 1.B.17) family.</text>
</comment>
<dbReference type="GO" id="GO:0015562">
    <property type="term" value="F:efflux transmembrane transporter activity"/>
    <property type="evidence" value="ECO:0007669"/>
    <property type="project" value="InterPro"/>
</dbReference>